<dbReference type="EMBL" id="BAABFO010000003">
    <property type="protein sequence ID" value="GAA4325991.1"/>
    <property type="molecule type" value="Genomic_DNA"/>
</dbReference>
<dbReference type="InterPro" id="IPR045079">
    <property type="entry name" value="Oxoprolinase-like"/>
</dbReference>
<evidence type="ECO:0000313" key="2">
    <source>
        <dbReference type="EMBL" id="GAA4325991.1"/>
    </source>
</evidence>
<evidence type="ECO:0000313" key="3">
    <source>
        <dbReference type="Proteomes" id="UP001501671"/>
    </source>
</evidence>
<organism evidence="2 3">
    <name type="scientific">Pigmentiphaga soli</name>
    <dbReference type="NCBI Taxonomy" id="1007095"/>
    <lineage>
        <taxon>Bacteria</taxon>
        <taxon>Pseudomonadati</taxon>
        <taxon>Pseudomonadota</taxon>
        <taxon>Betaproteobacteria</taxon>
        <taxon>Burkholderiales</taxon>
        <taxon>Alcaligenaceae</taxon>
        <taxon>Pigmentiphaga</taxon>
    </lineage>
</organism>
<sequence length="579" mass="62445">MNTPPLSRPTKIDPIRRELLKNALVTIADNALVMVVRTARSANVKNSMDFSAAICDGEGRLVGQGMSVPVHLGAMMPALRGCLDYFGDDIQPGDVLASNDPYSGCSHLNDIFTFKPIYADGVRVGFIGLILHHTDLGGRVPGGNAADSNEIFEEGLRIPPSKLVERGTPNTTLMRVIEFNSRVPQRVLGDLAAQLAALNQAERDMNKLLESWTADSYQAYTDDLIDYGEELTRASIRKLPDGEVEFVEWNDDDGVHEGPCKIHVRLTKRDDEIICDFSGSPPQSGGAVHCNYAFTASCAYAAIRTLLDEAVPTNAGMYRPITVIAPEGTIVSAKFPAALGSRGQIGYRIRSIMLGVLAELTRDRMPAGPGGSEFGIAAAGLDQEGKRFLHLEFHNNTGNGGGPVHDGQDAGPNCIGNIANVPVELVEADNPIRIEEYAFLPDTGGAGRLRGALGVVRQYRFLVPDVLVQVRSDRFKTRAWGFKGGEGGAHARAFLNPGTPHCEALPSKFIRVFGAGDVFRAEMAGSGGYGRAVEREPERVLQDVLQGKVTSEHARSAYRVVITEQLQVDEAATRALRAG</sequence>
<proteinExistence type="predicted"/>
<dbReference type="RefSeq" id="WP_345246738.1">
    <property type="nucleotide sequence ID" value="NZ_BAABFO010000003.1"/>
</dbReference>
<dbReference type="PANTHER" id="PTHR11365">
    <property type="entry name" value="5-OXOPROLINASE RELATED"/>
    <property type="match status" value="1"/>
</dbReference>
<dbReference type="Proteomes" id="UP001501671">
    <property type="component" value="Unassembled WGS sequence"/>
</dbReference>
<gene>
    <name evidence="2" type="ORF">GCM10023144_08890</name>
</gene>
<feature type="domain" description="Hydantoinase B/oxoprolinase" evidence="1">
    <location>
        <begin position="13"/>
        <end position="531"/>
    </location>
</feature>
<dbReference type="Pfam" id="PF02538">
    <property type="entry name" value="Hydantoinase_B"/>
    <property type="match status" value="1"/>
</dbReference>
<keyword evidence="3" id="KW-1185">Reference proteome</keyword>
<name>A0ABP8GKG6_9BURK</name>
<reference evidence="3" key="1">
    <citation type="journal article" date="2019" name="Int. J. Syst. Evol. Microbiol.">
        <title>The Global Catalogue of Microorganisms (GCM) 10K type strain sequencing project: providing services to taxonomists for standard genome sequencing and annotation.</title>
        <authorList>
            <consortium name="The Broad Institute Genomics Platform"/>
            <consortium name="The Broad Institute Genome Sequencing Center for Infectious Disease"/>
            <person name="Wu L."/>
            <person name="Ma J."/>
        </authorList>
    </citation>
    <scope>NUCLEOTIDE SEQUENCE [LARGE SCALE GENOMIC DNA]</scope>
    <source>
        <strain evidence="3">JCM 17666</strain>
    </source>
</reference>
<accession>A0ABP8GKG6</accession>
<evidence type="ECO:0000259" key="1">
    <source>
        <dbReference type="Pfam" id="PF02538"/>
    </source>
</evidence>
<dbReference type="PANTHER" id="PTHR11365:SF23">
    <property type="entry name" value="HYPOTHETICAL 5-OXOPROLINASE (EUROFUNG)-RELATED"/>
    <property type="match status" value="1"/>
</dbReference>
<protein>
    <submittedName>
        <fullName evidence="2">Hydantoinase B/oxoprolinase family protein</fullName>
    </submittedName>
</protein>
<comment type="caution">
    <text evidence="2">The sequence shown here is derived from an EMBL/GenBank/DDBJ whole genome shotgun (WGS) entry which is preliminary data.</text>
</comment>
<dbReference type="InterPro" id="IPR003692">
    <property type="entry name" value="Hydantoinase_B"/>
</dbReference>